<accession>A0A7J9L5I4</accession>
<name>A0A7J9L5I4_GOSSC</name>
<dbReference type="EMBL" id="JABFAF010000004">
    <property type="protein sequence ID" value="MBA0853907.1"/>
    <property type="molecule type" value="Genomic_DNA"/>
</dbReference>
<evidence type="ECO:0008006" key="3">
    <source>
        <dbReference type="Google" id="ProtNLM"/>
    </source>
</evidence>
<protein>
    <recommendedName>
        <fullName evidence="3">DUF4283 domain-containing protein</fullName>
    </recommendedName>
</protein>
<proteinExistence type="predicted"/>
<reference evidence="1 2" key="1">
    <citation type="journal article" date="2019" name="Genome Biol. Evol.">
        <title>Insights into the evolution of the New World diploid cottons (Gossypium, subgenus Houzingenia) based on genome sequencing.</title>
        <authorList>
            <person name="Grover C.E."/>
            <person name="Arick M.A. 2nd"/>
            <person name="Thrash A."/>
            <person name="Conover J.L."/>
            <person name="Sanders W.S."/>
            <person name="Peterson D.G."/>
            <person name="Frelichowski J.E."/>
            <person name="Scheffler J.A."/>
            <person name="Scheffler B.E."/>
            <person name="Wendel J.F."/>
        </authorList>
    </citation>
    <scope>NUCLEOTIDE SEQUENCE [LARGE SCALE GENOMIC DNA]</scope>
    <source>
        <strain evidence="1">1</strain>
        <tissue evidence="1">Leaf</tissue>
    </source>
</reference>
<dbReference type="OrthoDB" id="996199at2759"/>
<dbReference type="Proteomes" id="UP000593576">
    <property type="component" value="Unassembled WGS sequence"/>
</dbReference>
<gene>
    <name evidence="1" type="ORF">Goshw_023747</name>
</gene>
<evidence type="ECO:0000313" key="1">
    <source>
        <dbReference type="EMBL" id="MBA0853907.1"/>
    </source>
</evidence>
<dbReference type="AlphaFoldDB" id="A0A7J9L5I4"/>
<comment type="caution">
    <text evidence="1">The sequence shown here is derived from an EMBL/GenBank/DDBJ whole genome shotgun (WGS) entry which is preliminary data.</text>
</comment>
<keyword evidence="2" id="KW-1185">Reference proteome</keyword>
<sequence>MGDAVGLPSEDRHTNKVSNMTMDQVSNLNVSWRDKVLEIGPGCSGEESSMVVSEDKEDLDFLKGDIMKFIVNEIPSINFLGCIKQILVKKMELTLVIKLLGRNIRYVVLYNMISILWKPSKPFHLMDIENGMYNAEFKLDIMSLLETRISGNKAGSVIVKMGFQYSH</sequence>
<organism evidence="1 2">
    <name type="scientific">Gossypium schwendimanii</name>
    <name type="common">Cotton</name>
    <dbReference type="NCBI Taxonomy" id="34291"/>
    <lineage>
        <taxon>Eukaryota</taxon>
        <taxon>Viridiplantae</taxon>
        <taxon>Streptophyta</taxon>
        <taxon>Embryophyta</taxon>
        <taxon>Tracheophyta</taxon>
        <taxon>Spermatophyta</taxon>
        <taxon>Magnoliopsida</taxon>
        <taxon>eudicotyledons</taxon>
        <taxon>Gunneridae</taxon>
        <taxon>Pentapetalae</taxon>
        <taxon>rosids</taxon>
        <taxon>malvids</taxon>
        <taxon>Malvales</taxon>
        <taxon>Malvaceae</taxon>
        <taxon>Malvoideae</taxon>
        <taxon>Gossypium</taxon>
    </lineage>
</organism>
<evidence type="ECO:0000313" key="2">
    <source>
        <dbReference type="Proteomes" id="UP000593576"/>
    </source>
</evidence>